<dbReference type="STRING" id="135208.A0A4Z0A9H8"/>
<name>A0A4Z0A9H8_9AGAM</name>
<keyword evidence="5 8" id="KW-1133">Transmembrane helix</keyword>
<proteinExistence type="predicted"/>
<feature type="region of interest" description="Disordered" evidence="7">
    <location>
        <begin position="238"/>
        <end position="286"/>
    </location>
</feature>
<accession>A0A4Z0A9H8</accession>
<evidence type="ECO:0000256" key="5">
    <source>
        <dbReference type="ARBA" id="ARBA00022989"/>
    </source>
</evidence>
<comment type="caution">
    <text evidence="10">The sequence shown here is derived from an EMBL/GenBank/DDBJ whole genome shotgun (WGS) entry which is preliminary data.</text>
</comment>
<protein>
    <recommendedName>
        <fullName evidence="9">Citrate transporter-like domain-containing protein</fullName>
    </recommendedName>
</protein>
<feature type="domain" description="Citrate transporter-like" evidence="9">
    <location>
        <begin position="17"/>
        <end position="228"/>
    </location>
</feature>
<keyword evidence="3" id="KW-1003">Cell membrane</keyword>
<keyword evidence="4 8" id="KW-0812">Transmembrane</keyword>
<evidence type="ECO:0000256" key="8">
    <source>
        <dbReference type="SAM" id="Phobius"/>
    </source>
</evidence>
<evidence type="ECO:0000256" key="2">
    <source>
        <dbReference type="ARBA" id="ARBA00022448"/>
    </source>
</evidence>
<dbReference type="Pfam" id="PF03600">
    <property type="entry name" value="CitMHS"/>
    <property type="match status" value="1"/>
</dbReference>
<evidence type="ECO:0000256" key="7">
    <source>
        <dbReference type="SAM" id="MobiDB-lite"/>
    </source>
</evidence>
<evidence type="ECO:0000313" key="10">
    <source>
        <dbReference type="EMBL" id="TFY82993.1"/>
    </source>
</evidence>
<dbReference type="InterPro" id="IPR004680">
    <property type="entry name" value="Cit_transptr-like_dom"/>
</dbReference>
<evidence type="ECO:0000256" key="3">
    <source>
        <dbReference type="ARBA" id="ARBA00022475"/>
    </source>
</evidence>
<organism evidence="10 11">
    <name type="scientific">Hericium alpestre</name>
    <dbReference type="NCBI Taxonomy" id="135208"/>
    <lineage>
        <taxon>Eukaryota</taxon>
        <taxon>Fungi</taxon>
        <taxon>Dikarya</taxon>
        <taxon>Basidiomycota</taxon>
        <taxon>Agaricomycotina</taxon>
        <taxon>Agaricomycetes</taxon>
        <taxon>Russulales</taxon>
        <taxon>Hericiaceae</taxon>
        <taxon>Hericium</taxon>
    </lineage>
</organism>
<reference evidence="10 11" key="1">
    <citation type="submission" date="2019-02" db="EMBL/GenBank/DDBJ databases">
        <title>Genome sequencing of the rare red list fungi Hericium alpestre (H. flagellum).</title>
        <authorList>
            <person name="Buettner E."/>
            <person name="Kellner H."/>
        </authorList>
    </citation>
    <scope>NUCLEOTIDE SEQUENCE [LARGE SCALE GENOMIC DNA]</scope>
    <source>
        <strain evidence="10 11">DSM 108284</strain>
    </source>
</reference>
<evidence type="ECO:0000256" key="6">
    <source>
        <dbReference type="ARBA" id="ARBA00023136"/>
    </source>
</evidence>
<evidence type="ECO:0000259" key="9">
    <source>
        <dbReference type="Pfam" id="PF03600"/>
    </source>
</evidence>
<comment type="subcellular location">
    <subcellularLocation>
        <location evidence="1">Cell membrane</location>
        <topology evidence="1">Multi-pass membrane protein</topology>
    </subcellularLocation>
</comment>
<keyword evidence="6 8" id="KW-0472">Membrane</keyword>
<feature type="transmembrane region" description="Helical" evidence="8">
    <location>
        <begin position="186"/>
        <end position="211"/>
    </location>
</feature>
<feature type="compositionally biased region" description="Basic and acidic residues" evidence="7">
    <location>
        <begin position="270"/>
        <end position="285"/>
    </location>
</feature>
<dbReference type="AlphaFoldDB" id="A0A4Z0A9H8"/>
<keyword evidence="11" id="KW-1185">Reference proteome</keyword>
<feature type="transmembrane region" description="Helical" evidence="8">
    <location>
        <begin position="46"/>
        <end position="65"/>
    </location>
</feature>
<feature type="transmembrane region" description="Helical" evidence="8">
    <location>
        <begin position="127"/>
        <end position="147"/>
    </location>
</feature>
<evidence type="ECO:0000256" key="4">
    <source>
        <dbReference type="ARBA" id="ARBA00022692"/>
    </source>
</evidence>
<dbReference type="PANTHER" id="PTHR43302:SF5">
    <property type="entry name" value="TRANSPORTER ARSB-RELATED"/>
    <property type="match status" value="1"/>
</dbReference>
<dbReference type="PANTHER" id="PTHR43302">
    <property type="entry name" value="TRANSPORTER ARSB-RELATED"/>
    <property type="match status" value="1"/>
</dbReference>
<dbReference type="OrthoDB" id="442352at2759"/>
<dbReference type="EMBL" id="SFCI01000061">
    <property type="protein sequence ID" value="TFY82993.1"/>
    <property type="molecule type" value="Genomic_DNA"/>
</dbReference>
<feature type="compositionally biased region" description="Polar residues" evidence="7">
    <location>
        <begin position="238"/>
        <end position="255"/>
    </location>
</feature>
<evidence type="ECO:0000313" key="11">
    <source>
        <dbReference type="Proteomes" id="UP000298061"/>
    </source>
</evidence>
<gene>
    <name evidence="10" type="ORF">EWM64_g1019</name>
</gene>
<dbReference type="GO" id="GO:0055085">
    <property type="term" value="P:transmembrane transport"/>
    <property type="evidence" value="ECO:0007669"/>
    <property type="project" value="InterPro"/>
</dbReference>
<evidence type="ECO:0000256" key="1">
    <source>
        <dbReference type="ARBA" id="ARBA00004651"/>
    </source>
</evidence>
<sequence length="311" mass="33823">MAAAITHVDTQLQAYMSVSLDATGLFRFLAYRVARKGGSSGQRLYLYIYLFFLVSGVLIGNDPVILSGTTFLAYLTRMSGITPPTAWIFAQFTAANMASAVLVSSNVTNLVLTGAFGISFITYTSSLILPFLAAAVLTYPFLVLVLYGSSELIPSSIELPTDDDNAERTGVSINNPRAALIDARGAVFGTTLLLITLGVLVGTSTIGVPVWEVTVPPALVMLCRDVWHDWMRYRTSRMQQTDEGGNEKTSGNQEQRSVDAEMPSGPQGEDSARDGSRQHDVDDRQPWQTDHSALKLLFSSPAYAVFYVNIK</sequence>
<dbReference type="GO" id="GO:0005886">
    <property type="term" value="C:plasma membrane"/>
    <property type="evidence" value="ECO:0007669"/>
    <property type="project" value="UniProtKB-SubCell"/>
</dbReference>
<dbReference type="Proteomes" id="UP000298061">
    <property type="component" value="Unassembled WGS sequence"/>
</dbReference>
<keyword evidence="2" id="KW-0813">Transport</keyword>